<dbReference type="Pfam" id="PF18755">
    <property type="entry name" value="RAMA"/>
    <property type="match status" value="1"/>
</dbReference>
<evidence type="ECO:0000259" key="2">
    <source>
        <dbReference type="Pfam" id="PF18755"/>
    </source>
</evidence>
<gene>
    <name evidence="3" type="ORF">JO380_001163</name>
</gene>
<feature type="compositionally biased region" description="Pro residues" evidence="1">
    <location>
        <begin position="240"/>
        <end position="251"/>
    </location>
</feature>
<feature type="region of interest" description="Disordered" evidence="1">
    <location>
        <begin position="327"/>
        <end position="390"/>
    </location>
</feature>
<proteinExistence type="predicted"/>
<accession>A0ABU0GHI0</accession>
<feature type="compositionally biased region" description="Low complexity" evidence="1">
    <location>
        <begin position="337"/>
        <end position="379"/>
    </location>
</feature>
<name>A0ABU0GHI0_9CELL</name>
<feature type="compositionally biased region" description="Basic and acidic residues" evidence="1">
    <location>
        <begin position="276"/>
        <end position="290"/>
    </location>
</feature>
<feature type="region of interest" description="Disordered" evidence="1">
    <location>
        <begin position="210"/>
        <end position="304"/>
    </location>
</feature>
<dbReference type="Proteomes" id="UP001240250">
    <property type="component" value="Unassembled WGS sequence"/>
</dbReference>
<evidence type="ECO:0000313" key="3">
    <source>
        <dbReference type="EMBL" id="MDQ0424782.1"/>
    </source>
</evidence>
<dbReference type="EMBL" id="JAUSVM010000001">
    <property type="protein sequence ID" value="MDQ0424782.1"/>
    <property type="molecule type" value="Genomic_DNA"/>
</dbReference>
<evidence type="ECO:0000313" key="4">
    <source>
        <dbReference type="Proteomes" id="UP001240250"/>
    </source>
</evidence>
<sequence length="477" mass="49368">MPIFELDDGRPRLVQPMQPLAGSFAQEVTALLTHHLAAIAGEPLFVVRARGTSERADLPELLALDAAGRPVVVEVAQVLDDDALVAALRHGGAAARMTTTDLSRAYHADPGRFAVEFAAFREQVPFGAGAGRAPGGVRLLLLCSEVAAEAVDTLGFLRAGAHQVDVLQVGVVRGDERRLLEVSPLALHEGVRRSVEPTALRLVRSSEAGARGVGYEPERGPGSPATRGRSLPTGELRAVTPPPSVEPPAPTPIGRRGTVTEPTPLPFRTAGPTAERPGDEARPDLDEWPRDAATSTLEGPPTLTPVAGLRAAALEGATARRADALAPPVVDAPPPVDAGADAGVATPSRGTDAAAHVAPAGTTTGTTTPGGPDARGTAASGVGAQRPARPDWPFPELAMLAKRRRAVTTLVWARERRGQRFTAVLRPDGMIELPDGTVLQDPDDAATAVSGVDGADGWRAWRLGDGGPTLAEAAGTL</sequence>
<dbReference type="RefSeq" id="WP_070319993.1">
    <property type="nucleotide sequence ID" value="NZ_JAUSVM010000001.1"/>
</dbReference>
<reference evidence="3 4" key="1">
    <citation type="submission" date="2023-07" db="EMBL/GenBank/DDBJ databases">
        <title>Sequencing the genomes of 1000 actinobacteria strains.</title>
        <authorList>
            <person name="Klenk H.-P."/>
        </authorList>
    </citation>
    <scope>NUCLEOTIDE SEQUENCE [LARGE SCALE GENOMIC DNA]</scope>
    <source>
        <strain evidence="3 4">DSM 14785</strain>
    </source>
</reference>
<protein>
    <recommendedName>
        <fullName evidence="2">RAMA domain-containing protein</fullName>
    </recommendedName>
</protein>
<keyword evidence="4" id="KW-1185">Reference proteome</keyword>
<dbReference type="InterPro" id="IPR040843">
    <property type="entry name" value="RAMA"/>
</dbReference>
<evidence type="ECO:0000256" key="1">
    <source>
        <dbReference type="SAM" id="MobiDB-lite"/>
    </source>
</evidence>
<organism evidence="3 4">
    <name type="scientific">Cellulomonas iranensis</name>
    <dbReference type="NCBI Taxonomy" id="76862"/>
    <lineage>
        <taxon>Bacteria</taxon>
        <taxon>Bacillati</taxon>
        <taxon>Actinomycetota</taxon>
        <taxon>Actinomycetes</taxon>
        <taxon>Micrococcales</taxon>
        <taxon>Cellulomonadaceae</taxon>
        <taxon>Cellulomonas</taxon>
    </lineage>
</organism>
<comment type="caution">
    <text evidence="3">The sequence shown here is derived from an EMBL/GenBank/DDBJ whole genome shotgun (WGS) entry which is preliminary data.</text>
</comment>
<feature type="domain" description="RAMA" evidence="2">
    <location>
        <begin position="401"/>
        <end position="472"/>
    </location>
</feature>